<evidence type="ECO:0000313" key="1">
    <source>
        <dbReference type="EMBL" id="KAF7568990.1"/>
    </source>
</evidence>
<proteinExistence type="predicted"/>
<dbReference type="AlphaFoldDB" id="A0A834VMC3"/>
<dbReference type="Proteomes" id="UP000245464">
    <property type="component" value="Chromosome 6"/>
</dbReference>
<sequence>MRLNAISAFAALLASVQAIPQYAPMPELPLYIPFINIVAAEWCCAWVAGDYIGARPNWCQDNNGVSLC</sequence>
<protein>
    <submittedName>
        <fullName evidence="1">Uncharacterized protein</fullName>
    </submittedName>
</protein>
<reference evidence="1" key="1">
    <citation type="journal article" date="2018" name="BMC Genomics">
        <title>Comparative genomics of the wheat fungal pathogen Pyrenophora tritici-repentis reveals chromosomal variations and genome plasticity.</title>
        <authorList>
            <person name="Moolhuijzen P."/>
            <person name="See P.T."/>
            <person name="Hane J.K."/>
            <person name="Shi G."/>
            <person name="Liu Z."/>
            <person name="Oliver R.P."/>
            <person name="Moffat C.S."/>
        </authorList>
    </citation>
    <scope>NUCLEOTIDE SEQUENCE [LARGE SCALE GENOMIC DNA]</scope>
    <source>
        <strain evidence="1">M4</strain>
    </source>
</reference>
<dbReference type="RefSeq" id="XP_065961300.1">
    <property type="nucleotide sequence ID" value="XM_066108115.1"/>
</dbReference>
<dbReference type="EMBL" id="NQIK02000006">
    <property type="protein sequence ID" value="KAF7568990.1"/>
    <property type="molecule type" value="Genomic_DNA"/>
</dbReference>
<comment type="caution">
    <text evidence="1">The sequence shown here is derived from an EMBL/GenBank/DDBJ whole genome shotgun (WGS) entry which is preliminary data.</text>
</comment>
<dbReference type="GeneID" id="90956949"/>
<organism evidence="1 2">
    <name type="scientific">Pyrenophora tritici-repentis</name>
    <dbReference type="NCBI Taxonomy" id="45151"/>
    <lineage>
        <taxon>Eukaryota</taxon>
        <taxon>Fungi</taxon>
        <taxon>Dikarya</taxon>
        <taxon>Ascomycota</taxon>
        <taxon>Pezizomycotina</taxon>
        <taxon>Dothideomycetes</taxon>
        <taxon>Pleosporomycetidae</taxon>
        <taxon>Pleosporales</taxon>
        <taxon>Pleosporineae</taxon>
        <taxon>Pleosporaceae</taxon>
        <taxon>Pyrenophora</taxon>
    </lineage>
</organism>
<dbReference type="KEGG" id="ptrr:90956949"/>
<accession>A0A834VMC3</accession>
<name>A0A834VMC3_9PLEO</name>
<evidence type="ECO:0000313" key="2">
    <source>
        <dbReference type="Proteomes" id="UP000245464"/>
    </source>
</evidence>
<gene>
    <name evidence="1" type="ORF">PtrM4_114050</name>
</gene>